<organism evidence="2 3">
    <name type="scientific">Vibrio mytili</name>
    <dbReference type="NCBI Taxonomy" id="50718"/>
    <lineage>
        <taxon>Bacteria</taxon>
        <taxon>Pseudomonadati</taxon>
        <taxon>Pseudomonadota</taxon>
        <taxon>Gammaproteobacteria</taxon>
        <taxon>Vibrionales</taxon>
        <taxon>Vibrionaceae</taxon>
        <taxon>Vibrio</taxon>
    </lineage>
</organism>
<name>A0A0C3HWJ8_9VIBR</name>
<feature type="signal peptide" evidence="1">
    <location>
        <begin position="1"/>
        <end position="23"/>
    </location>
</feature>
<protein>
    <recommendedName>
        <fullName evidence="4">Oxidative stress defense protein</fullName>
    </recommendedName>
</protein>
<evidence type="ECO:0008006" key="4">
    <source>
        <dbReference type="Google" id="ProtNLM"/>
    </source>
</evidence>
<dbReference type="AlphaFoldDB" id="A0A0C3HWJ8"/>
<dbReference type="PANTHER" id="PTHR34387">
    <property type="entry name" value="SLR1258 PROTEIN"/>
    <property type="match status" value="1"/>
</dbReference>
<dbReference type="STRING" id="50718.SU60_00435"/>
<dbReference type="RefSeq" id="WP_041153827.1">
    <property type="nucleotide sequence ID" value="NZ_CBCRVP010000019.1"/>
</dbReference>
<comment type="caution">
    <text evidence="2">The sequence shown here is derived from an EMBL/GenBank/DDBJ whole genome shotgun (WGS) entry which is preliminary data.</text>
</comment>
<dbReference type="InterPro" id="IPR052022">
    <property type="entry name" value="26kDa_periplasmic_antigen"/>
</dbReference>
<accession>A0A0C3HWJ8</accession>
<evidence type="ECO:0000313" key="2">
    <source>
        <dbReference type="EMBL" id="KIN12616.1"/>
    </source>
</evidence>
<dbReference type="EMBL" id="JXOK01000003">
    <property type="protein sequence ID" value="KIN12616.1"/>
    <property type="molecule type" value="Genomic_DNA"/>
</dbReference>
<evidence type="ECO:0000256" key="1">
    <source>
        <dbReference type="SAM" id="SignalP"/>
    </source>
</evidence>
<proteinExistence type="predicted"/>
<reference evidence="2 3" key="1">
    <citation type="submission" date="2015-01" db="EMBL/GenBank/DDBJ databases">
        <title>Draft genome of Vibrio mytili type strain CAIM 528.</title>
        <authorList>
            <person name="Gonzalez-Castillo A."/>
            <person name="Gomez-Gil B."/>
            <person name="Enciso-Ibarra J."/>
        </authorList>
    </citation>
    <scope>NUCLEOTIDE SEQUENCE [LARGE SCALE GENOMIC DNA]</scope>
    <source>
        <strain evidence="2 3">CAIM 528</strain>
    </source>
</reference>
<feature type="chain" id="PRO_5002175030" description="Oxidative stress defense protein" evidence="1">
    <location>
        <begin position="24"/>
        <end position="236"/>
    </location>
</feature>
<dbReference type="InterPro" id="IPR007497">
    <property type="entry name" value="SIMPL/DUF541"/>
</dbReference>
<keyword evidence="3" id="KW-1185">Reference proteome</keyword>
<dbReference type="Gene3D" id="3.30.70.2970">
    <property type="entry name" value="Protein of unknown function (DUF541), domain 2"/>
    <property type="match status" value="1"/>
</dbReference>
<gene>
    <name evidence="2" type="ORF">SU60_00435</name>
</gene>
<sequence length="236" mass="26062">MKRYLCLLTAAFSLSSIPPVAGAAVSEQSPGFAHVTTTGFGEVVATPDMATFSVTVVDTTMTAEQAKQSVDDSVDEFLKTLSESGLSKDQVTSTNLYLAPQYHYPKSGKAELVGYRASRKVSVTVTELSQLNHYLDLALQAGINQVDNIQLKVRNPAEYKEKARVAAIKDAREKARSLATGFDKKLGDIWQIHYNQVNDQPVLMRTMAMDSKRNADSYQDSTMVIRDQVDVVYRLK</sequence>
<dbReference type="Gene3D" id="3.30.110.170">
    <property type="entry name" value="Protein of unknown function (DUF541), domain 1"/>
    <property type="match status" value="1"/>
</dbReference>
<dbReference type="NCBIfam" id="NF008299">
    <property type="entry name" value="PRK11087.1"/>
    <property type="match status" value="1"/>
</dbReference>
<dbReference type="Proteomes" id="UP000031977">
    <property type="component" value="Unassembled WGS sequence"/>
</dbReference>
<dbReference type="Pfam" id="PF04402">
    <property type="entry name" value="SIMPL"/>
    <property type="match status" value="1"/>
</dbReference>
<dbReference type="PANTHER" id="PTHR34387:SF1">
    <property type="entry name" value="PERIPLASMIC IMMUNOGENIC PROTEIN"/>
    <property type="match status" value="1"/>
</dbReference>
<dbReference type="GO" id="GO:0006974">
    <property type="term" value="P:DNA damage response"/>
    <property type="evidence" value="ECO:0007669"/>
    <property type="project" value="TreeGrafter"/>
</dbReference>
<keyword evidence="1" id="KW-0732">Signal</keyword>
<dbReference type="OrthoDB" id="5985609at2"/>
<evidence type="ECO:0000313" key="3">
    <source>
        <dbReference type="Proteomes" id="UP000031977"/>
    </source>
</evidence>